<dbReference type="CDD" id="cd12797">
    <property type="entry name" value="M23_peptidase"/>
    <property type="match status" value="1"/>
</dbReference>
<dbReference type="PANTHER" id="PTHR21666:SF289">
    <property type="entry name" value="L-ALA--D-GLU ENDOPEPTIDASE"/>
    <property type="match status" value="1"/>
</dbReference>
<feature type="domain" description="M23ase beta-sheet core" evidence="3">
    <location>
        <begin position="186"/>
        <end position="281"/>
    </location>
</feature>
<name>A0ABN1MI03_9FLAO</name>
<evidence type="ECO:0000259" key="3">
    <source>
        <dbReference type="Pfam" id="PF01551"/>
    </source>
</evidence>
<keyword evidence="5" id="KW-1185">Reference proteome</keyword>
<organism evidence="4 5">
    <name type="scientific">Gangjinia marincola</name>
    <dbReference type="NCBI Taxonomy" id="578463"/>
    <lineage>
        <taxon>Bacteria</taxon>
        <taxon>Pseudomonadati</taxon>
        <taxon>Bacteroidota</taxon>
        <taxon>Flavobacteriia</taxon>
        <taxon>Flavobacteriales</taxon>
        <taxon>Flavobacteriaceae</taxon>
        <taxon>Gangjinia</taxon>
    </lineage>
</organism>
<reference evidence="4 5" key="1">
    <citation type="journal article" date="2019" name="Int. J. Syst. Evol. Microbiol.">
        <title>The Global Catalogue of Microorganisms (GCM) 10K type strain sequencing project: providing services to taxonomists for standard genome sequencing and annotation.</title>
        <authorList>
            <consortium name="The Broad Institute Genomics Platform"/>
            <consortium name="The Broad Institute Genome Sequencing Center for Infectious Disease"/>
            <person name="Wu L."/>
            <person name="Ma J."/>
        </authorList>
    </citation>
    <scope>NUCLEOTIDE SEQUENCE [LARGE SCALE GENOMIC DNA]</scope>
    <source>
        <strain evidence="4 5">JCM 16082</strain>
    </source>
</reference>
<evidence type="ECO:0000313" key="4">
    <source>
        <dbReference type="EMBL" id="GAA0872749.1"/>
    </source>
</evidence>
<dbReference type="Gene3D" id="2.70.70.10">
    <property type="entry name" value="Glucose Permease (Domain IIA)"/>
    <property type="match status" value="1"/>
</dbReference>
<protein>
    <submittedName>
        <fullName evidence="4">M23 family metallopeptidase</fullName>
    </submittedName>
</protein>
<keyword evidence="2" id="KW-0472">Membrane</keyword>
<evidence type="ECO:0000256" key="1">
    <source>
        <dbReference type="ARBA" id="ARBA00022729"/>
    </source>
</evidence>
<comment type="caution">
    <text evidence="4">The sequence shown here is derived from an EMBL/GenBank/DDBJ whole genome shotgun (WGS) entry which is preliminary data.</text>
</comment>
<dbReference type="InterPro" id="IPR050570">
    <property type="entry name" value="Cell_wall_metabolism_enzyme"/>
</dbReference>
<dbReference type="InterPro" id="IPR011055">
    <property type="entry name" value="Dup_hybrid_motif"/>
</dbReference>
<dbReference type="PANTHER" id="PTHR21666">
    <property type="entry name" value="PEPTIDASE-RELATED"/>
    <property type="match status" value="1"/>
</dbReference>
<dbReference type="Pfam" id="PF01551">
    <property type="entry name" value="Peptidase_M23"/>
    <property type="match status" value="1"/>
</dbReference>
<keyword evidence="1" id="KW-0732">Signal</keyword>
<dbReference type="RefSeq" id="WP_343766606.1">
    <property type="nucleotide sequence ID" value="NZ_BAAAFG010000015.1"/>
</dbReference>
<dbReference type="InterPro" id="IPR016047">
    <property type="entry name" value="M23ase_b-sheet_dom"/>
</dbReference>
<sequence>MAGKKRNKKKLAKKWLHEYRLVVLNEDTFEERFSYKLTRLNVFVAFTLSAILLIALTTVLIAFTPIREYIPGYSSTKLKNQAVDLTFKTDSLQKAIALNNQYYNSIRRVLSGEVDSLAFSRENLTLEPIDPATVDFSANEADSLLRIEVEQEEKFNTFETNMTQIEIALFPPVKGSISSPYNIDDKHYAVDVVTTKDAPVKAAADGTVIFSEWSSATGYVILVEHDYGLISVYKHNSSLSKEQGEVVKAGEVIAIVGNTGELTTGPHLHFELWIDGYPVDPTNYINFE</sequence>
<dbReference type="Proteomes" id="UP001500507">
    <property type="component" value="Unassembled WGS sequence"/>
</dbReference>
<gene>
    <name evidence="4" type="ORF">GCM10009117_18960</name>
</gene>
<proteinExistence type="predicted"/>
<feature type="transmembrane region" description="Helical" evidence="2">
    <location>
        <begin position="42"/>
        <end position="63"/>
    </location>
</feature>
<dbReference type="EMBL" id="BAAAFG010000015">
    <property type="protein sequence ID" value="GAA0872749.1"/>
    <property type="molecule type" value="Genomic_DNA"/>
</dbReference>
<accession>A0ABN1MI03</accession>
<evidence type="ECO:0000313" key="5">
    <source>
        <dbReference type="Proteomes" id="UP001500507"/>
    </source>
</evidence>
<dbReference type="SUPFAM" id="SSF51261">
    <property type="entry name" value="Duplicated hybrid motif"/>
    <property type="match status" value="1"/>
</dbReference>
<keyword evidence="2" id="KW-1133">Transmembrane helix</keyword>
<keyword evidence="2" id="KW-0812">Transmembrane</keyword>
<evidence type="ECO:0000256" key="2">
    <source>
        <dbReference type="SAM" id="Phobius"/>
    </source>
</evidence>